<proteinExistence type="predicted"/>
<reference evidence="2" key="1">
    <citation type="submission" date="2023-09" db="EMBL/GenBank/DDBJ databases">
        <authorList>
            <person name="Zhang C."/>
        </authorList>
    </citation>
    <scope>NUCLEOTIDE SEQUENCE [LARGE SCALE GENOMIC DNA]</scope>
    <source>
        <strain evidence="2">SQ345</strain>
    </source>
</reference>
<evidence type="ECO:0000313" key="1">
    <source>
        <dbReference type="EMBL" id="WNC67392.1"/>
    </source>
</evidence>
<gene>
    <name evidence="1" type="ORF">RI845_12780</name>
</gene>
<organism evidence="1 2">
    <name type="scientific">Thalassotalea nanhaiensis</name>
    <dbReference type="NCBI Taxonomy" id="3065648"/>
    <lineage>
        <taxon>Bacteria</taxon>
        <taxon>Pseudomonadati</taxon>
        <taxon>Pseudomonadota</taxon>
        <taxon>Gammaproteobacteria</taxon>
        <taxon>Alteromonadales</taxon>
        <taxon>Colwelliaceae</taxon>
        <taxon>Thalassotalea</taxon>
    </lineage>
</organism>
<keyword evidence="2" id="KW-1185">Reference proteome</keyword>
<accession>A0ABY9TF70</accession>
<dbReference type="Proteomes" id="UP001248581">
    <property type="component" value="Chromosome"/>
</dbReference>
<sequence>MKVIIVAIIVCTLAIVTQVNSQMYRSGIDALADIYRPGVTLNADIYLPNIEQTIIA</sequence>
<evidence type="ECO:0000313" key="2">
    <source>
        <dbReference type="Proteomes" id="UP001248581"/>
    </source>
</evidence>
<name>A0ABY9TF70_9GAMM</name>
<dbReference type="EMBL" id="CP134146">
    <property type="protein sequence ID" value="WNC67392.1"/>
    <property type="molecule type" value="Genomic_DNA"/>
</dbReference>
<protein>
    <submittedName>
        <fullName evidence="1">Uncharacterized protein</fullName>
    </submittedName>
</protein>
<dbReference type="RefSeq" id="WP_348386551.1">
    <property type="nucleotide sequence ID" value="NZ_CP134146.1"/>
</dbReference>